<feature type="compositionally biased region" description="Basic and acidic residues" evidence="1">
    <location>
        <begin position="110"/>
        <end position="127"/>
    </location>
</feature>
<feature type="compositionally biased region" description="Polar residues" evidence="1">
    <location>
        <begin position="931"/>
        <end position="944"/>
    </location>
</feature>
<feature type="region of interest" description="Disordered" evidence="1">
    <location>
        <begin position="88"/>
        <end position="185"/>
    </location>
</feature>
<feature type="region of interest" description="Disordered" evidence="1">
    <location>
        <begin position="867"/>
        <end position="897"/>
    </location>
</feature>
<feature type="compositionally biased region" description="Basic and acidic residues" evidence="1">
    <location>
        <begin position="145"/>
        <end position="163"/>
    </location>
</feature>
<feature type="compositionally biased region" description="Basic and acidic residues" evidence="1">
    <location>
        <begin position="433"/>
        <end position="447"/>
    </location>
</feature>
<feature type="compositionally biased region" description="Low complexity" evidence="1">
    <location>
        <begin position="99"/>
        <end position="108"/>
    </location>
</feature>
<feature type="compositionally biased region" description="Basic and acidic residues" evidence="1">
    <location>
        <begin position="406"/>
        <end position="418"/>
    </location>
</feature>
<organism evidence="2">
    <name type="scientific">Spodoptera frugiperda</name>
    <name type="common">Fall armyworm</name>
    <dbReference type="NCBI Taxonomy" id="7108"/>
    <lineage>
        <taxon>Eukaryota</taxon>
        <taxon>Metazoa</taxon>
        <taxon>Ecdysozoa</taxon>
        <taxon>Arthropoda</taxon>
        <taxon>Hexapoda</taxon>
        <taxon>Insecta</taxon>
        <taxon>Pterygota</taxon>
        <taxon>Neoptera</taxon>
        <taxon>Endopterygota</taxon>
        <taxon>Lepidoptera</taxon>
        <taxon>Glossata</taxon>
        <taxon>Ditrysia</taxon>
        <taxon>Noctuoidea</taxon>
        <taxon>Noctuidae</taxon>
        <taxon>Amphipyrinae</taxon>
        <taxon>Spodoptera</taxon>
    </lineage>
</organism>
<feature type="region of interest" description="Disordered" evidence="1">
    <location>
        <begin position="1784"/>
        <end position="1807"/>
    </location>
</feature>
<feature type="region of interest" description="Disordered" evidence="1">
    <location>
        <begin position="1511"/>
        <end position="1533"/>
    </location>
</feature>
<feature type="region of interest" description="Disordered" evidence="1">
    <location>
        <begin position="1168"/>
        <end position="1200"/>
    </location>
</feature>
<evidence type="ECO:0000256" key="1">
    <source>
        <dbReference type="SAM" id="MobiDB-lite"/>
    </source>
</evidence>
<feature type="compositionally biased region" description="Low complexity" evidence="1">
    <location>
        <begin position="1511"/>
        <end position="1521"/>
    </location>
</feature>
<feature type="compositionally biased region" description="Basic and acidic residues" evidence="1">
    <location>
        <begin position="478"/>
        <end position="490"/>
    </location>
</feature>
<feature type="region of interest" description="Disordered" evidence="1">
    <location>
        <begin position="927"/>
        <end position="952"/>
    </location>
</feature>
<feature type="region of interest" description="Disordered" evidence="1">
    <location>
        <begin position="327"/>
        <end position="365"/>
    </location>
</feature>
<accession>A0A2H1WJS9</accession>
<gene>
    <name evidence="2" type="ORF">SFRICE_020233</name>
</gene>
<reference evidence="2" key="1">
    <citation type="submission" date="2016-07" db="EMBL/GenBank/DDBJ databases">
        <authorList>
            <person name="Bretaudeau A."/>
        </authorList>
    </citation>
    <scope>NUCLEOTIDE SEQUENCE</scope>
    <source>
        <strain evidence="2">Rice</strain>
        <tissue evidence="2">Whole body</tissue>
    </source>
</reference>
<feature type="region of interest" description="Disordered" evidence="1">
    <location>
        <begin position="406"/>
        <end position="508"/>
    </location>
</feature>
<feature type="compositionally biased region" description="Polar residues" evidence="1">
    <location>
        <begin position="1797"/>
        <end position="1807"/>
    </location>
</feature>
<feature type="compositionally biased region" description="Polar residues" evidence="1">
    <location>
        <begin position="448"/>
        <end position="459"/>
    </location>
</feature>
<feature type="region of interest" description="Disordered" evidence="1">
    <location>
        <begin position="1683"/>
        <end position="1713"/>
    </location>
</feature>
<feature type="compositionally biased region" description="Basic and acidic residues" evidence="1">
    <location>
        <begin position="327"/>
        <end position="354"/>
    </location>
</feature>
<evidence type="ECO:0000313" key="2">
    <source>
        <dbReference type="EMBL" id="SOQ53331.1"/>
    </source>
</evidence>
<feature type="compositionally biased region" description="Basic and acidic residues" evidence="1">
    <location>
        <begin position="460"/>
        <end position="469"/>
    </location>
</feature>
<feature type="region of interest" description="Disordered" evidence="1">
    <location>
        <begin position="373"/>
        <end position="392"/>
    </location>
</feature>
<feature type="compositionally biased region" description="Basic and acidic residues" evidence="1">
    <location>
        <begin position="1702"/>
        <end position="1713"/>
    </location>
</feature>
<protein>
    <submittedName>
        <fullName evidence="2">SFRICE_020233</fullName>
    </submittedName>
</protein>
<dbReference type="EMBL" id="ODYU01009126">
    <property type="protein sequence ID" value="SOQ53331.1"/>
    <property type="molecule type" value="Genomic_DNA"/>
</dbReference>
<proteinExistence type="predicted"/>
<name>A0A2H1WJS9_SPOFR</name>
<feature type="compositionally biased region" description="Basic and acidic residues" evidence="1">
    <location>
        <begin position="170"/>
        <end position="182"/>
    </location>
</feature>
<sequence>MTSLKNYESTEPHQKLHILCKQYYQARRIHLNLIYDVLRFRHSVDSVASYSSQNHVDRIRAQNFSAASCQDEGDFGSIKTSLFRRSSSNLEYPNKRPESVTSNTSSTRSRLRELVERKSSQDEHKSAADTVGDIQYFENPAETLEFDKPRNSLESKKSQEERPKKRKLSKGKDKDRDFCENKNKKHEKYQSKLAEYYKLPVQLPQDEFYQHLTRSKAAEELIQKRFSNSDTEFSGSYGRLCKHKEPEGANLRRSRSLAVIREETFTDLQIQNHAKSKRSQLIPRARLFDKPCFKDRLPGRAKYQTKEEVLESIYIDSTASCFGDINAQKENEKPDNPENRSEKEEVVSQNESHHSRSVSGSWPNLNEEIKQTNLSEDSIGHSRNPSEIDSLDSNYVRKHYNFEAHRKNYKESSPESDRSITSPNPSKELYVTTDEHATDNEDKERSKNTTPKSFTNDSLTRSEKDKPDDPEPISYTETYDKLSVKSKKSEGQISLEPAEVTQIDESKNDNDVQSIASENDEIVSSPPDSITSYISISIASSDKSHKLEYLANSLAEKIDEYCDSQFKENTSIASNTLNSEHNNQETDPIYTQVNKKKTFADIRRDSFLKKNGNLFNEILKKQNNEVYVSNTYIESDTYSTKSHCTSKNITTEPFVTTLIENQYYSLPDINISKCLRKSERIDAQLREEDPEDIPCENTYEIAQTHFREILSSKGTENYGQLNKTYTKPTHNIKIQTNNCIYLPEYSEPQLIQNFNKLDDDLKSIITIESSNADEKETNYFRSDNHQNEREINEIEGTIRNNKIITKSESLKISNSGYRPEINITKSLSNDNINKSVVDKKPRLGIIKKHYSLRQRDPTEEDEIIRIPSPDTVEKSINKTNSDTTTQKPPTTEETKTHSLLSRVQSFKTSAESNIAIVPLSGHQTIVIDPPLSQNPNENSRIESNTQRETETKPVPPTIVVKPATEIQPKFEQIAFTEPNKEIKPINQEVKKVTVDNCIDTSSYYTPKDPFITIKLNKVVKTTIPKLKKETSDNISFVQHKFEKPPPKLIIKDNKGCPEQSLYTFKKINTTMTRPQVLQVIDSKNKKQNIATKMETNYETNSPVNKKLDNPIESKEDVKDLKTDSNVKEKLNNAIKTDIEYQEKLNSVKNYWSKLIDKNPDFNENINKSEIKVNQEDFNNNKDGDLSEEKEEKEQQKTDDSKLLSEISVGNIIKTLESVKIVDSIRKVSQPKLQLWKDETEKVKSDSEIEESTLDKIVKDCDTNYYDKSDLAKSEIDLCRDTPEIEIVELSSDDNQNQKTQATLIKAKGYEKGCDDFDHVRYKVMKSELFKNSMIANYRKEAQFDGLLQYLQDYSFQELLVNNNIVIIEPVRTKVEPTPRKNTDTCKIPPTLLKKNDSNANLTDKPKNAVRRHFFYHPIRVNKEIIEEELPNPDTVKKVRNLFEDTLKMKSPMTHDPPLVNENLGLTRRATSYRSLNEETKGTKNGGRKKIIRQLTIDTNFGNKKWDNASLSSGVSSGDLSSNNEYETDGLSPYSQKNLKDNVYSSSEEYLCDSMNQDFCCESQYVSPDILKKIRECGTSITYYGGKVLTSKTGSTVSPMTKAIMEEIKSLQKNCSRDCYSCQTKCRGDKCSCLVADKHKQMLSEKQNSNTSLNTINQNQDKRTESFPGFKFKLVKSNSCSSRLELTGTDDSKNPRNKFKKQLSREDPPLVHDDENSVKNKICRLESYSKGIVKTPFDNKDSGIKKDSVKSKIEALKQNDVVVKKKEIPVQQVAPVIETKKETIITEQEEGSSEDAKSNNAQGDKQATSAHTFEKKFYYVNDNLDQSKVTTGKFGEMVFEEFEVLESCYDSLNSNKSLK</sequence>